<evidence type="ECO:0000256" key="6">
    <source>
        <dbReference type="ARBA" id="ARBA00023136"/>
    </source>
</evidence>
<feature type="transmembrane region" description="Helical" evidence="7">
    <location>
        <begin position="259"/>
        <end position="277"/>
    </location>
</feature>
<proteinExistence type="inferred from homology"/>
<dbReference type="EMBL" id="UGTA01000001">
    <property type="protein sequence ID" value="SUB59417.1"/>
    <property type="molecule type" value="Genomic_DNA"/>
</dbReference>
<evidence type="ECO:0000313" key="8">
    <source>
        <dbReference type="EMBL" id="SUB59417.1"/>
    </source>
</evidence>
<feature type="transmembrane region" description="Helical" evidence="7">
    <location>
        <begin position="198"/>
        <end position="220"/>
    </location>
</feature>
<feature type="transmembrane region" description="Helical" evidence="7">
    <location>
        <begin position="142"/>
        <end position="161"/>
    </location>
</feature>
<dbReference type="InterPro" id="IPR039264">
    <property type="entry name" value="TehA"/>
</dbReference>
<dbReference type="CDD" id="cd09324">
    <property type="entry name" value="TDT_TehA"/>
    <property type="match status" value="1"/>
</dbReference>
<keyword evidence="4 7" id="KW-0812">Transmembrane</keyword>
<dbReference type="GO" id="GO:0005886">
    <property type="term" value="C:plasma membrane"/>
    <property type="evidence" value="ECO:0007669"/>
    <property type="project" value="TreeGrafter"/>
</dbReference>
<protein>
    <submittedName>
        <fullName evidence="8">Tellurite resistance protein tehA</fullName>
    </submittedName>
</protein>
<dbReference type="PANTHER" id="PTHR37955:SF1">
    <property type="entry name" value="DEP DOMAIN-CONTAINING PROTEIN"/>
    <property type="match status" value="1"/>
</dbReference>
<dbReference type="RefSeq" id="WP_115315893.1">
    <property type="nucleotide sequence ID" value="NZ_LWIF01000001.1"/>
</dbReference>
<dbReference type="InterPro" id="IPR052951">
    <property type="entry name" value="Tellurite_res_ion_channel"/>
</dbReference>
<feature type="transmembrane region" description="Helical" evidence="7">
    <location>
        <begin position="232"/>
        <end position="252"/>
    </location>
</feature>
<evidence type="ECO:0000256" key="1">
    <source>
        <dbReference type="ARBA" id="ARBA00004141"/>
    </source>
</evidence>
<keyword evidence="9" id="KW-1185">Reference proteome</keyword>
<keyword evidence="6 7" id="KW-0472">Membrane</keyword>
<feature type="transmembrane region" description="Helical" evidence="7">
    <location>
        <begin position="12"/>
        <end position="32"/>
    </location>
</feature>
<comment type="similarity">
    <text evidence="2">Belongs to the tellurite-resistance/dicarboxylate transporter (TDT) family.</text>
</comment>
<reference evidence="8 9" key="1">
    <citation type="submission" date="2018-06" db="EMBL/GenBank/DDBJ databases">
        <authorList>
            <consortium name="Pathogen Informatics"/>
            <person name="Doyle S."/>
        </authorList>
    </citation>
    <scope>NUCLEOTIDE SEQUENCE [LARGE SCALE GENOMIC DNA]</scope>
    <source>
        <strain evidence="8 9">NCTC12872</strain>
    </source>
</reference>
<dbReference type="NCBIfam" id="NF008032">
    <property type="entry name" value="PRK10764.1"/>
    <property type="match status" value="1"/>
</dbReference>
<dbReference type="InterPro" id="IPR038665">
    <property type="entry name" value="Voltage-dep_anion_channel_sf"/>
</dbReference>
<dbReference type="Pfam" id="PF03595">
    <property type="entry name" value="SLAC1"/>
    <property type="match status" value="1"/>
</dbReference>
<dbReference type="Proteomes" id="UP000255417">
    <property type="component" value="Unassembled WGS sequence"/>
</dbReference>
<dbReference type="PANTHER" id="PTHR37955">
    <property type="entry name" value="TELLURITE RESISTANCE PROTEIN TEHA"/>
    <property type="match status" value="1"/>
</dbReference>
<feature type="transmembrane region" description="Helical" evidence="7">
    <location>
        <begin position="79"/>
        <end position="99"/>
    </location>
</feature>
<keyword evidence="5 7" id="KW-1133">Transmembrane helix</keyword>
<organism evidence="8 9">
    <name type="scientific">Phocoenobacter uteri</name>
    <dbReference type="NCBI Taxonomy" id="146806"/>
    <lineage>
        <taxon>Bacteria</taxon>
        <taxon>Pseudomonadati</taxon>
        <taxon>Pseudomonadota</taxon>
        <taxon>Gammaproteobacteria</taxon>
        <taxon>Pasteurellales</taxon>
        <taxon>Pasteurellaceae</taxon>
        <taxon>Phocoenobacter</taxon>
    </lineage>
</organism>
<gene>
    <name evidence="8" type="primary">tehA</name>
    <name evidence="8" type="ORF">NCTC12872_01402</name>
</gene>
<name>A0A379CCN6_9PAST</name>
<dbReference type="NCBIfam" id="TIGR00816">
    <property type="entry name" value="tdt"/>
    <property type="match status" value="1"/>
</dbReference>
<dbReference type="AlphaFoldDB" id="A0A379CCN6"/>
<comment type="subcellular location">
    <subcellularLocation>
        <location evidence="1">Membrane</location>
        <topology evidence="1">Multi-pass membrane protein</topology>
    </subcellularLocation>
</comment>
<sequence length="319" mass="35150">MTQLKTKPFPIPINYFGIVLGLLALGLAWRYATSFFSFSAIISESLMGVGSFVWLIFILAYIWKWIAYREQAKAELNHLILGCFVSLIPITTCLIGLGILPYSPIFAKLLFILGIIGQLGFSAFHTAGMWRGTFNQESATPAMYLPTVATNFTSAVVMGTLGYQDMGMIFFGAGFFSWLILEPSVLQRLRTVSPLAENLRPIIGIQLAPAFVGASAYLSVNGGEIDLLVKMLIGYGLLQLLFLIRLLPWIFANGFTPSVWGFSFGLASMAKVGIVLAEQNQAPIFYMLGLTMFSFATLCIALMFIGTLYLLVKGRFFVK</sequence>
<evidence type="ECO:0000256" key="4">
    <source>
        <dbReference type="ARBA" id="ARBA00022692"/>
    </source>
</evidence>
<dbReference type="InterPro" id="IPR011552">
    <property type="entry name" value="TehA/Mae1"/>
</dbReference>
<dbReference type="Gene3D" id="1.50.10.150">
    <property type="entry name" value="Voltage-dependent anion channel"/>
    <property type="match status" value="1"/>
</dbReference>
<dbReference type="GO" id="GO:0046583">
    <property type="term" value="F:monoatomic cation efflux transmembrane transporter activity"/>
    <property type="evidence" value="ECO:0007669"/>
    <property type="project" value="TreeGrafter"/>
</dbReference>
<evidence type="ECO:0000256" key="2">
    <source>
        <dbReference type="ARBA" id="ARBA00008566"/>
    </source>
</evidence>
<dbReference type="InterPro" id="IPR004695">
    <property type="entry name" value="SLAC1/Mae1/Ssu1/TehA"/>
</dbReference>
<evidence type="ECO:0000256" key="7">
    <source>
        <dbReference type="SAM" id="Phobius"/>
    </source>
</evidence>
<keyword evidence="3" id="KW-0813">Transport</keyword>
<feature type="transmembrane region" description="Helical" evidence="7">
    <location>
        <begin position="283"/>
        <end position="312"/>
    </location>
</feature>
<evidence type="ECO:0000313" key="9">
    <source>
        <dbReference type="Proteomes" id="UP000255417"/>
    </source>
</evidence>
<feature type="transmembrane region" description="Helical" evidence="7">
    <location>
        <begin position="38"/>
        <end position="67"/>
    </location>
</feature>
<dbReference type="OrthoDB" id="309023at2"/>
<evidence type="ECO:0000256" key="5">
    <source>
        <dbReference type="ARBA" id="ARBA00022989"/>
    </source>
</evidence>
<feature type="transmembrane region" description="Helical" evidence="7">
    <location>
        <begin position="167"/>
        <end position="186"/>
    </location>
</feature>
<evidence type="ECO:0000256" key="3">
    <source>
        <dbReference type="ARBA" id="ARBA00022448"/>
    </source>
</evidence>
<feature type="transmembrane region" description="Helical" evidence="7">
    <location>
        <begin position="105"/>
        <end position="130"/>
    </location>
</feature>
<accession>A0A379CCN6</accession>